<keyword evidence="3" id="KW-1133">Transmembrane helix</keyword>
<dbReference type="InterPro" id="IPR036259">
    <property type="entry name" value="MFS_trans_sf"/>
</dbReference>
<dbReference type="Gene3D" id="1.20.1720.10">
    <property type="entry name" value="Multidrug resistance protein D"/>
    <property type="match status" value="1"/>
</dbReference>
<comment type="caution">
    <text evidence="6">The sequence shown here is derived from an EMBL/GenBank/DDBJ whole genome shotgun (WGS) entry which is preliminary data.</text>
</comment>
<evidence type="ECO:0000256" key="4">
    <source>
        <dbReference type="ARBA" id="ARBA00023136"/>
    </source>
</evidence>
<sequence length="38" mass="4262">MILPAAGFTLLFGRLADLFGRRRLFLAGMVLLDGRRVQ</sequence>
<dbReference type="Proteomes" id="UP000552097">
    <property type="component" value="Unassembled WGS sequence"/>
</dbReference>
<evidence type="ECO:0000256" key="1">
    <source>
        <dbReference type="ARBA" id="ARBA00004651"/>
    </source>
</evidence>
<dbReference type="InterPro" id="IPR020846">
    <property type="entry name" value="MFS_dom"/>
</dbReference>
<organism evidence="6 7">
    <name type="scientific">Saccharothrix ecbatanensis</name>
    <dbReference type="NCBI Taxonomy" id="1105145"/>
    <lineage>
        <taxon>Bacteria</taxon>
        <taxon>Bacillati</taxon>
        <taxon>Actinomycetota</taxon>
        <taxon>Actinomycetes</taxon>
        <taxon>Pseudonocardiales</taxon>
        <taxon>Pseudonocardiaceae</taxon>
        <taxon>Saccharothrix</taxon>
    </lineage>
</organism>
<evidence type="ECO:0000259" key="5">
    <source>
        <dbReference type="PROSITE" id="PS50850"/>
    </source>
</evidence>
<dbReference type="GO" id="GO:0005886">
    <property type="term" value="C:plasma membrane"/>
    <property type="evidence" value="ECO:0007669"/>
    <property type="project" value="UniProtKB-SubCell"/>
</dbReference>
<keyword evidence="4" id="KW-0472">Membrane</keyword>
<dbReference type="EMBL" id="JACHMO010000001">
    <property type="protein sequence ID" value="MBB5802869.1"/>
    <property type="molecule type" value="Genomic_DNA"/>
</dbReference>
<protein>
    <submittedName>
        <fullName evidence="6">MFS family permease</fullName>
    </submittedName>
</protein>
<dbReference type="AlphaFoldDB" id="A0A7W9HJA4"/>
<evidence type="ECO:0000313" key="7">
    <source>
        <dbReference type="Proteomes" id="UP000552097"/>
    </source>
</evidence>
<keyword evidence="7" id="KW-1185">Reference proteome</keyword>
<accession>A0A7W9HJA4</accession>
<dbReference type="PROSITE" id="PS50850">
    <property type="entry name" value="MFS"/>
    <property type="match status" value="1"/>
</dbReference>
<dbReference type="GO" id="GO:0022857">
    <property type="term" value="F:transmembrane transporter activity"/>
    <property type="evidence" value="ECO:0007669"/>
    <property type="project" value="InterPro"/>
</dbReference>
<gene>
    <name evidence="6" type="ORF">F4560_002637</name>
</gene>
<reference evidence="6 7" key="1">
    <citation type="submission" date="2020-08" db="EMBL/GenBank/DDBJ databases">
        <title>Sequencing the genomes of 1000 actinobacteria strains.</title>
        <authorList>
            <person name="Klenk H.-P."/>
        </authorList>
    </citation>
    <scope>NUCLEOTIDE SEQUENCE [LARGE SCALE GENOMIC DNA]</scope>
    <source>
        <strain evidence="6 7">DSM 45486</strain>
    </source>
</reference>
<dbReference type="SUPFAM" id="SSF103473">
    <property type="entry name" value="MFS general substrate transporter"/>
    <property type="match status" value="1"/>
</dbReference>
<name>A0A7W9HJA4_9PSEU</name>
<keyword evidence="2" id="KW-0812">Transmembrane</keyword>
<evidence type="ECO:0000256" key="2">
    <source>
        <dbReference type="ARBA" id="ARBA00022692"/>
    </source>
</evidence>
<evidence type="ECO:0000256" key="3">
    <source>
        <dbReference type="ARBA" id="ARBA00022989"/>
    </source>
</evidence>
<proteinExistence type="predicted"/>
<evidence type="ECO:0000313" key="6">
    <source>
        <dbReference type="EMBL" id="MBB5802869.1"/>
    </source>
</evidence>
<feature type="domain" description="Major facilitator superfamily (MFS) profile" evidence="5">
    <location>
        <begin position="1"/>
        <end position="38"/>
    </location>
</feature>
<comment type="subcellular location">
    <subcellularLocation>
        <location evidence="1">Cell membrane</location>
        <topology evidence="1">Multi-pass membrane protein</topology>
    </subcellularLocation>
</comment>